<dbReference type="AlphaFoldDB" id="A0A919ND28"/>
<protein>
    <recommendedName>
        <fullName evidence="1">HTH cro/C1-type domain-containing protein</fullName>
    </recommendedName>
</protein>
<proteinExistence type="predicted"/>
<dbReference type="RefSeq" id="WP_203684239.1">
    <property type="nucleotide sequence ID" value="NZ_BOMW01000069.1"/>
</dbReference>
<dbReference type="CDD" id="cd00093">
    <property type="entry name" value="HTH_XRE"/>
    <property type="match status" value="1"/>
</dbReference>
<gene>
    <name evidence="2" type="ORF">Asi03nite_64440</name>
</gene>
<comment type="caution">
    <text evidence="2">The sequence shown here is derived from an EMBL/GenBank/DDBJ whole genome shotgun (WGS) entry which is preliminary data.</text>
</comment>
<evidence type="ECO:0000313" key="2">
    <source>
        <dbReference type="EMBL" id="GIF08906.1"/>
    </source>
</evidence>
<dbReference type="SMART" id="SM00530">
    <property type="entry name" value="HTH_XRE"/>
    <property type="match status" value="1"/>
</dbReference>
<dbReference type="EMBL" id="BOMW01000069">
    <property type="protein sequence ID" value="GIF08906.1"/>
    <property type="molecule type" value="Genomic_DNA"/>
</dbReference>
<reference evidence="2" key="1">
    <citation type="submission" date="2021-01" db="EMBL/GenBank/DDBJ databases">
        <title>Whole genome shotgun sequence of Actinoplanes siamensis NBRC 109076.</title>
        <authorList>
            <person name="Komaki H."/>
            <person name="Tamura T."/>
        </authorList>
    </citation>
    <scope>NUCLEOTIDE SEQUENCE</scope>
    <source>
        <strain evidence="2">NBRC 109076</strain>
    </source>
</reference>
<name>A0A919ND28_9ACTN</name>
<evidence type="ECO:0000313" key="3">
    <source>
        <dbReference type="Proteomes" id="UP000629619"/>
    </source>
</evidence>
<accession>A0A919ND28</accession>
<evidence type="ECO:0000259" key="1">
    <source>
        <dbReference type="PROSITE" id="PS50943"/>
    </source>
</evidence>
<dbReference type="SUPFAM" id="SSF47413">
    <property type="entry name" value="lambda repressor-like DNA-binding domains"/>
    <property type="match status" value="1"/>
</dbReference>
<keyword evidence="3" id="KW-1185">Reference proteome</keyword>
<sequence>MAFVRRTVPVDPGDFATSQLARQYQNSIAANRSPGDIYNITINGGAEKAQLPSFVAAIAATKDALEPDLAQQKLSQVLAEARVKAGKPKLRTLARAVTYSESMLSRVFNGRLLPTRDKLEALAEQLDVDMSTFTTVWLPLWEAANRKPAKPKPAVAQTEGPAEPPPASECFVCAACKGWIRLIDAPGHIEWHTSLGQEQFPIASVTHLRPVGQQKPKTALR</sequence>
<dbReference type="InterPro" id="IPR001387">
    <property type="entry name" value="Cro/C1-type_HTH"/>
</dbReference>
<dbReference type="GO" id="GO:0003677">
    <property type="term" value="F:DNA binding"/>
    <property type="evidence" value="ECO:0007669"/>
    <property type="project" value="InterPro"/>
</dbReference>
<dbReference type="PROSITE" id="PS50943">
    <property type="entry name" value="HTH_CROC1"/>
    <property type="match status" value="1"/>
</dbReference>
<organism evidence="2 3">
    <name type="scientific">Actinoplanes siamensis</name>
    <dbReference type="NCBI Taxonomy" id="1223317"/>
    <lineage>
        <taxon>Bacteria</taxon>
        <taxon>Bacillati</taxon>
        <taxon>Actinomycetota</taxon>
        <taxon>Actinomycetes</taxon>
        <taxon>Micromonosporales</taxon>
        <taxon>Micromonosporaceae</taxon>
        <taxon>Actinoplanes</taxon>
    </lineage>
</organism>
<dbReference type="Proteomes" id="UP000629619">
    <property type="component" value="Unassembled WGS sequence"/>
</dbReference>
<dbReference type="InterPro" id="IPR010982">
    <property type="entry name" value="Lambda_DNA-bd_dom_sf"/>
</dbReference>
<dbReference type="Pfam" id="PF13560">
    <property type="entry name" value="HTH_31"/>
    <property type="match status" value="1"/>
</dbReference>
<feature type="domain" description="HTH cro/C1-type" evidence="1">
    <location>
        <begin position="78"/>
        <end position="133"/>
    </location>
</feature>
<dbReference type="Gene3D" id="1.10.260.40">
    <property type="entry name" value="lambda repressor-like DNA-binding domains"/>
    <property type="match status" value="1"/>
</dbReference>